<dbReference type="AlphaFoldDB" id="W9Z5F5"/>
<dbReference type="VEuPathDB" id="FungiDB:FOMG_19384"/>
<reference evidence="1" key="2">
    <citation type="submission" date="2014-02" db="EMBL/GenBank/DDBJ databases">
        <title>Annotation of the Genome Sequence of Fusarium oxysporum f. sp. melonis 26406.</title>
        <authorList>
            <consortium name="The Broad Institute Genomics Platform"/>
            <person name="Ma L.-J."/>
            <person name="Corby-Kistler H."/>
            <person name="Broz K."/>
            <person name="Gale L.R."/>
            <person name="Jonkers W."/>
            <person name="O'Donnell K."/>
            <person name="Ploetz R."/>
            <person name="Steinberg C."/>
            <person name="Schwartz D.C."/>
            <person name="VanEtten H."/>
            <person name="Zhou S."/>
            <person name="Young S.K."/>
            <person name="Zeng Q."/>
            <person name="Gargeya S."/>
            <person name="Fitzgerald M."/>
            <person name="Abouelleil A."/>
            <person name="Alvarado L."/>
            <person name="Chapman S.B."/>
            <person name="Gainer-Dewar J."/>
            <person name="Goldberg J."/>
            <person name="Griggs A."/>
            <person name="Gujja S."/>
            <person name="Hansen M."/>
            <person name="Howarth C."/>
            <person name="Imamovic A."/>
            <person name="Ireland A."/>
            <person name="Larimer J."/>
            <person name="McCowan C."/>
            <person name="Murphy C."/>
            <person name="Pearson M."/>
            <person name="Poon T.W."/>
            <person name="Priest M."/>
            <person name="Roberts A."/>
            <person name="Saif S."/>
            <person name="Shea T."/>
            <person name="Sykes S."/>
            <person name="Wortman J."/>
            <person name="Nusbaum C."/>
            <person name="Birren B."/>
        </authorList>
    </citation>
    <scope>NUCLEOTIDE SEQUENCE</scope>
    <source>
        <strain evidence="1">26406</strain>
    </source>
</reference>
<evidence type="ECO:0000313" key="1">
    <source>
        <dbReference type="EMBL" id="EXK23862.1"/>
    </source>
</evidence>
<accession>W9Z5F5</accession>
<organism evidence="1">
    <name type="scientific">Fusarium oxysporum f. sp. melonis 26406</name>
    <dbReference type="NCBI Taxonomy" id="1089452"/>
    <lineage>
        <taxon>Eukaryota</taxon>
        <taxon>Fungi</taxon>
        <taxon>Dikarya</taxon>
        <taxon>Ascomycota</taxon>
        <taxon>Pezizomycotina</taxon>
        <taxon>Sordariomycetes</taxon>
        <taxon>Hypocreomycetidae</taxon>
        <taxon>Hypocreales</taxon>
        <taxon>Nectriaceae</taxon>
        <taxon>Fusarium</taxon>
        <taxon>Fusarium oxysporum species complex</taxon>
    </lineage>
</organism>
<reference evidence="1" key="1">
    <citation type="submission" date="2012-04" db="EMBL/GenBank/DDBJ databases">
        <title>The Genome Sequence of Fusarium oxysporum melonis.</title>
        <authorList>
            <consortium name="The Broad Institute Genome Sequencing Platform"/>
            <person name="Ma L.-J."/>
            <person name="Gale L.R."/>
            <person name="Schwartz D.C."/>
            <person name="Zhou S."/>
            <person name="Corby-Kistler H."/>
            <person name="Young S.K."/>
            <person name="Zeng Q."/>
            <person name="Gargeya S."/>
            <person name="Fitzgerald M."/>
            <person name="Haas B."/>
            <person name="Abouelleil A."/>
            <person name="Alvarado L."/>
            <person name="Arachchi H.M."/>
            <person name="Berlin A."/>
            <person name="Brown A."/>
            <person name="Chapman S.B."/>
            <person name="Chen Z."/>
            <person name="Dunbar C."/>
            <person name="Freedman E."/>
            <person name="Gearin G."/>
            <person name="Goldberg J."/>
            <person name="Griggs A."/>
            <person name="Gujja S."/>
            <person name="Heiman D."/>
            <person name="Howarth C."/>
            <person name="Larson L."/>
            <person name="Lui A."/>
            <person name="MacDonald P.J.P."/>
            <person name="Montmayeur A."/>
            <person name="Murphy C."/>
            <person name="Neiman D."/>
            <person name="Pearson M."/>
            <person name="Priest M."/>
            <person name="Roberts A."/>
            <person name="Saif S."/>
            <person name="Shea T."/>
            <person name="Shenoy N."/>
            <person name="Sisk P."/>
            <person name="Stolte C."/>
            <person name="Sykes S."/>
            <person name="Wortman J."/>
            <person name="Nusbaum C."/>
            <person name="Birren B."/>
        </authorList>
    </citation>
    <scope>NUCLEOTIDE SEQUENCE</scope>
    <source>
        <strain evidence="1">26406</strain>
    </source>
</reference>
<protein>
    <submittedName>
        <fullName evidence="1">Uncharacterized protein</fullName>
    </submittedName>
</protein>
<proteinExistence type="predicted"/>
<gene>
    <name evidence="1" type="ORF">FOMG_19384</name>
</gene>
<sequence>MHIVSVYCSHFFVCISFSIYTTVPPHNILGNRFIKYHYRQFIILVSRNLPYLYYIMLYPRFQSATVAVIAAVLTPLVLGAATPTPQPSIQWETTTKDILLSEIGPFDLESQLTSSGSTSGTMNKRSSYSEGVCNAISFLPQTGGKWHFEQAWCDRTGTDVNTFKVDCFGGRNYVETLPKRKGACGKGEWCVDFHGYNVKGDAADDVTCVNRKNIHTWVANTQTRPVEDRVTCSSGWTNDYKQSAKATFEVDVMDSDGKNRIAPENVYYILNQKRIGVSRSNDAEVGSGYITIPPGGAIQACVTAKVAQQQILNLLGAITSFKLL</sequence>
<dbReference type="Proteomes" id="UP000030703">
    <property type="component" value="Unassembled WGS sequence"/>
</dbReference>
<dbReference type="HOGENOM" id="CLU_1034548_0_0_1"/>
<name>W9Z5F5_FUSOX</name>
<dbReference type="EMBL" id="KI980521">
    <property type="protein sequence ID" value="EXK23862.1"/>
    <property type="molecule type" value="Genomic_DNA"/>
</dbReference>
<dbReference type="OrthoDB" id="4820213at2759"/>